<dbReference type="EMBL" id="FMCQ01000012">
    <property type="protein sequence ID" value="SCF14716.1"/>
    <property type="molecule type" value="Genomic_DNA"/>
</dbReference>
<dbReference type="Proteomes" id="UP000199405">
    <property type="component" value="Unassembled WGS sequence"/>
</dbReference>
<evidence type="ECO:0000313" key="4">
    <source>
        <dbReference type="Proteomes" id="UP000669887"/>
    </source>
</evidence>
<evidence type="ECO:0000313" key="3">
    <source>
        <dbReference type="Proteomes" id="UP000199405"/>
    </source>
</evidence>
<evidence type="ECO:0000313" key="1">
    <source>
        <dbReference type="EMBL" id="MBO4142156.1"/>
    </source>
</evidence>
<gene>
    <name evidence="2" type="ORF">GA0070562_0618</name>
    <name evidence="1" type="ORF">J5U46_18560</name>
</gene>
<dbReference type="Proteomes" id="UP000669887">
    <property type="component" value="Unassembled WGS sequence"/>
</dbReference>
<dbReference type="InterPro" id="IPR005906">
    <property type="entry name" value="LysW"/>
</dbReference>
<dbReference type="Gene3D" id="2.20.28.160">
    <property type="match status" value="1"/>
</dbReference>
<dbReference type="GeneID" id="93473312"/>
<dbReference type="EMBL" id="JAGFVQ010000036">
    <property type="protein sequence ID" value="MBO4142156.1"/>
    <property type="molecule type" value="Genomic_DNA"/>
</dbReference>
<keyword evidence="3" id="KW-1185">Reference proteome</keyword>
<reference evidence="1" key="2">
    <citation type="submission" date="2021-03" db="EMBL/GenBank/DDBJ databases">
        <title>X isolated from Micromonospora tulbaghiae.</title>
        <authorList>
            <person name="Stennett H.L."/>
        </authorList>
    </citation>
    <scope>NUCLEOTIDE SEQUENCE</scope>
    <source>
        <strain evidence="1">28M1-20</strain>
    </source>
</reference>
<dbReference type="RefSeq" id="WP_091427634.1">
    <property type="nucleotide sequence ID" value="NZ_FMCQ01000012.1"/>
</dbReference>
<dbReference type="Pfam" id="PF21344">
    <property type="entry name" value="Zn_ribbon_LysW"/>
    <property type="match status" value="1"/>
</dbReference>
<proteinExistence type="predicted"/>
<dbReference type="AlphaFoldDB" id="A0AAW4JTJ4"/>
<sequence>MSACPECATTVPTGAGLRPSELVECPACRSELEVLSISPVTFALAPEPEEDWGE</sequence>
<organism evidence="1 4">
    <name type="scientific">Micromonospora tulbaghiae</name>
    <dbReference type="NCBI Taxonomy" id="479978"/>
    <lineage>
        <taxon>Bacteria</taxon>
        <taxon>Bacillati</taxon>
        <taxon>Actinomycetota</taxon>
        <taxon>Actinomycetes</taxon>
        <taxon>Micromonosporales</taxon>
        <taxon>Micromonosporaceae</taxon>
        <taxon>Micromonospora</taxon>
    </lineage>
</organism>
<name>A0AAW4JTJ4_9ACTN</name>
<reference evidence="2 3" key="1">
    <citation type="submission" date="2016-06" db="EMBL/GenBank/DDBJ databases">
        <authorList>
            <person name="Varghese N."/>
            <person name="Submissions Spin"/>
        </authorList>
    </citation>
    <scope>NUCLEOTIDE SEQUENCE [LARGE SCALE GENOMIC DNA]</scope>
    <source>
        <strain evidence="2 3">DSM 45142</strain>
    </source>
</reference>
<comment type="caution">
    <text evidence="1">The sequence shown here is derived from an EMBL/GenBank/DDBJ whole genome shotgun (WGS) entry which is preliminary data.</text>
</comment>
<evidence type="ECO:0000313" key="2">
    <source>
        <dbReference type="EMBL" id="SCF14716.1"/>
    </source>
</evidence>
<accession>A0AAW4JTJ4</accession>
<protein>
    <submittedName>
        <fullName evidence="2">Alpha-aminoadipate carrier protein LysW</fullName>
    </submittedName>
    <submittedName>
        <fullName evidence="1">Lysine biosynthesis protein LysW</fullName>
    </submittedName>
</protein>